<evidence type="ECO:0000313" key="1">
    <source>
        <dbReference type="EMBL" id="TFK35845.1"/>
    </source>
</evidence>
<proteinExistence type="predicted"/>
<name>A0A5C3LSS9_9AGAR</name>
<protein>
    <submittedName>
        <fullName evidence="1">Uncharacterized protein</fullName>
    </submittedName>
</protein>
<dbReference type="AlphaFoldDB" id="A0A5C3LSS9"/>
<organism evidence="1 2">
    <name type="scientific">Crucibulum laeve</name>
    <dbReference type="NCBI Taxonomy" id="68775"/>
    <lineage>
        <taxon>Eukaryota</taxon>
        <taxon>Fungi</taxon>
        <taxon>Dikarya</taxon>
        <taxon>Basidiomycota</taxon>
        <taxon>Agaricomycotina</taxon>
        <taxon>Agaricomycetes</taxon>
        <taxon>Agaricomycetidae</taxon>
        <taxon>Agaricales</taxon>
        <taxon>Agaricineae</taxon>
        <taxon>Nidulariaceae</taxon>
        <taxon>Crucibulum</taxon>
    </lineage>
</organism>
<keyword evidence="2" id="KW-1185">Reference proteome</keyword>
<dbReference type="EMBL" id="ML213618">
    <property type="protein sequence ID" value="TFK35845.1"/>
    <property type="molecule type" value="Genomic_DNA"/>
</dbReference>
<reference evidence="1 2" key="1">
    <citation type="journal article" date="2019" name="Nat. Ecol. Evol.">
        <title>Megaphylogeny resolves global patterns of mushroom evolution.</title>
        <authorList>
            <person name="Varga T."/>
            <person name="Krizsan K."/>
            <person name="Foldi C."/>
            <person name="Dima B."/>
            <person name="Sanchez-Garcia M."/>
            <person name="Sanchez-Ramirez S."/>
            <person name="Szollosi G.J."/>
            <person name="Szarkandi J.G."/>
            <person name="Papp V."/>
            <person name="Albert L."/>
            <person name="Andreopoulos W."/>
            <person name="Angelini C."/>
            <person name="Antonin V."/>
            <person name="Barry K.W."/>
            <person name="Bougher N.L."/>
            <person name="Buchanan P."/>
            <person name="Buyck B."/>
            <person name="Bense V."/>
            <person name="Catcheside P."/>
            <person name="Chovatia M."/>
            <person name="Cooper J."/>
            <person name="Damon W."/>
            <person name="Desjardin D."/>
            <person name="Finy P."/>
            <person name="Geml J."/>
            <person name="Haridas S."/>
            <person name="Hughes K."/>
            <person name="Justo A."/>
            <person name="Karasinski D."/>
            <person name="Kautmanova I."/>
            <person name="Kiss B."/>
            <person name="Kocsube S."/>
            <person name="Kotiranta H."/>
            <person name="LaButti K.M."/>
            <person name="Lechner B.E."/>
            <person name="Liimatainen K."/>
            <person name="Lipzen A."/>
            <person name="Lukacs Z."/>
            <person name="Mihaltcheva S."/>
            <person name="Morgado L.N."/>
            <person name="Niskanen T."/>
            <person name="Noordeloos M.E."/>
            <person name="Ohm R.A."/>
            <person name="Ortiz-Santana B."/>
            <person name="Ovrebo C."/>
            <person name="Racz N."/>
            <person name="Riley R."/>
            <person name="Savchenko A."/>
            <person name="Shiryaev A."/>
            <person name="Soop K."/>
            <person name="Spirin V."/>
            <person name="Szebenyi C."/>
            <person name="Tomsovsky M."/>
            <person name="Tulloss R.E."/>
            <person name="Uehling J."/>
            <person name="Grigoriev I.V."/>
            <person name="Vagvolgyi C."/>
            <person name="Papp T."/>
            <person name="Martin F.M."/>
            <person name="Miettinen O."/>
            <person name="Hibbett D.S."/>
            <person name="Nagy L.G."/>
        </authorList>
    </citation>
    <scope>NUCLEOTIDE SEQUENCE [LARGE SCALE GENOMIC DNA]</scope>
    <source>
        <strain evidence="1 2">CBS 166.37</strain>
    </source>
</reference>
<accession>A0A5C3LSS9</accession>
<gene>
    <name evidence="1" type="ORF">BDQ12DRAFT_265769</name>
</gene>
<dbReference type="Proteomes" id="UP000308652">
    <property type="component" value="Unassembled WGS sequence"/>
</dbReference>
<sequence length="205" mass="22718">MIQTYGTGPVWRVPLHVNLYVLKYFSTFTVPLPRISWNNTRGSTRAKLAAEIVRKMPRGAAGATDGYHWYPCKFGVNGCSCRVSSFWCPYGHDHHVSDEASNANVSKLHEDLPTTSFSLTDHSSSAQAFLLICCSLRLQLLLLDIAVVEVIMALAQPLATTTTQELTILDTQLVQSTLVVFGTLLVYDYVCTLDQELHVLGFLHG</sequence>
<evidence type="ECO:0000313" key="2">
    <source>
        <dbReference type="Proteomes" id="UP000308652"/>
    </source>
</evidence>